<dbReference type="GO" id="GO:0005886">
    <property type="term" value="C:plasma membrane"/>
    <property type="evidence" value="ECO:0007669"/>
    <property type="project" value="UniProtKB-SubCell"/>
</dbReference>
<dbReference type="PANTHER" id="PTHR12385">
    <property type="entry name" value="CHOLINE TRANSPORTER-LIKE (SLC FAMILY 44)"/>
    <property type="match status" value="1"/>
</dbReference>
<feature type="region of interest" description="Disordered" evidence="7">
    <location>
        <begin position="16"/>
        <end position="69"/>
    </location>
</feature>
<feature type="transmembrane region" description="Helical" evidence="6">
    <location>
        <begin position="523"/>
        <end position="543"/>
    </location>
</feature>
<dbReference type="GO" id="GO:0022857">
    <property type="term" value="F:transmembrane transporter activity"/>
    <property type="evidence" value="ECO:0007669"/>
    <property type="project" value="UniProtKB-UniRule"/>
</dbReference>
<feature type="compositionally biased region" description="Basic and acidic residues" evidence="7">
    <location>
        <begin position="155"/>
        <end position="167"/>
    </location>
</feature>
<dbReference type="InterPro" id="IPR007603">
    <property type="entry name" value="Choline_transptr-like"/>
</dbReference>
<feature type="transmembrane region" description="Helical" evidence="6">
    <location>
        <begin position="376"/>
        <end position="396"/>
    </location>
</feature>
<evidence type="ECO:0000256" key="1">
    <source>
        <dbReference type="ARBA" id="ARBA00004141"/>
    </source>
</evidence>
<comment type="similarity">
    <text evidence="2 6">Belongs to the CTL (choline transporter-like) family.</text>
</comment>
<dbReference type="Proteomes" id="UP001309876">
    <property type="component" value="Unassembled WGS sequence"/>
</dbReference>
<feature type="compositionally biased region" description="Acidic residues" evidence="7">
    <location>
        <begin position="198"/>
        <end position="208"/>
    </location>
</feature>
<evidence type="ECO:0000313" key="9">
    <source>
        <dbReference type="Proteomes" id="UP001309876"/>
    </source>
</evidence>
<dbReference type="Pfam" id="PF04515">
    <property type="entry name" value="Choline_transpo"/>
    <property type="match status" value="1"/>
</dbReference>
<feature type="transmembrane region" description="Helical" evidence="6">
    <location>
        <begin position="464"/>
        <end position="484"/>
    </location>
</feature>
<name>A0AAN7T475_9EURO</name>
<comment type="caution">
    <text evidence="8">The sequence shown here is derived from an EMBL/GenBank/DDBJ whole genome shotgun (WGS) entry which is preliminary data.</text>
</comment>
<feature type="transmembrane region" description="Helical" evidence="6">
    <location>
        <begin position="672"/>
        <end position="691"/>
    </location>
</feature>
<protein>
    <recommendedName>
        <fullName evidence="6">Protein PNS1</fullName>
    </recommendedName>
</protein>
<feature type="compositionally biased region" description="Acidic residues" evidence="7">
    <location>
        <begin position="86"/>
        <end position="95"/>
    </location>
</feature>
<keyword evidence="9" id="KW-1185">Reference proteome</keyword>
<keyword evidence="3 6" id="KW-0812">Transmembrane</keyword>
<organism evidence="8 9">
    <name type="scientific">Lithohypha guttulata</name>
    <dbReference type="NCBI Taxonomy" id="1690604"/>
    <lineage>
        <taxon>Eukaryota</taxon>
        <taxon>Fungi</taxon>
        <taxon>Dikarya</taxon>
        <taxon>Ascomycota</taxon>
        <taxon>Pezizomycotina</taxon>
        <taxon>Eurotiomycetes</taxon>
        <taxon>Chaetothyriomycetidae</taxon>
        <taxon>Chaetothyriales</taxon>
        <taxon>Trichomeriaceae</taxon>
        <taxon>Lithohypha</taxon>
    </lineage>
</organism>
<comment type="function">
    <text evidence="6">Probably involved in transport through the plasma membrane.</text>
</comment>
<feature type="transmembrane region" description="Helical" evidence="6">
    <location>
        <begin position="417"/>
        <end position="444"/>
    </location>
</feature>
<dbReference type="AlphaFoldDB" id="A0AAN7T475"/>
<evidence type="ECO:0000256" key="7">
    <source>
        <dbReference type="SAM" id="MobiDB-lite"/>
    </source>
</evidence>
<evidence type="ECO:0000256" key="3">
    <source>
        <dbReference type="ARBA" id="ARBA00022692"/>
    </source>
</evidence>
<feature type="compositionally biased region" description="Basic and acidic residues" evidence="7">
    <location>
        <begin position="188"/>
        <end position="197"/>
    </location>
</feature>
<feature type="transmembrane region" description="Helical" evidence="6">
    <location>
        <begin position="305"/>
        <end position="328"/>
    </location>
</feature>
<comment type="subcellular location">
    <subcellularLocation>
        <location evidence="6">Cell membrane</location>
        <topology evidence="6">Multi-pass membrane protein</topology>
    </subcellularLocation>
    <subcellularLocation>
        <location evidence="1">Membrane</location>
        <topology evidence="1">Multi-pass membrane protein</topology>
    </subcellularLocation>
</comment>
<feature type="transmembrane region" description="Helical" evidence="6">
    <location>
        <begin position="262"/>
        <end position="285"/>
    </location>
</feature>
<proteinExistence type="inferred from homology"/>
<dbReference type="EMBL" id="JAVRRJ010000002">
    <property type="protein sequence ID" value="KAK5088158.1"/>
    <property type="molecule type" value="Genomic_DNA"/>
</dbReference>
<gene>
    <name evidence="8" type="ORF">LTR05_002375</name>
</gene>
<feature type="transmembrane region" description="Helical" evidence="6">
    <location>
        <begin position="335"/>
        <end position="356"/>
    </location>
</feature>
<keyword evidence="4 6" id="KW-1133">Transmembrane helix</keyword>
<keyword evidence="5 6" id="KW-0472">Membrane</keyword>
<feature type="transmembrane region" description="Helical" evidence="6">
    <location>
        <begin position="634"/>
        <end position="652"/>
    </location>
</feature>
<reference evidence="8 9" key="1">
    <citation type="submission" date="2023-08" db="EMBL/GenBank/DDBJ databases">
        <title>Black Yeasts Isolated from many extreme environments.</title>
        <authorList>
            <person name="Coleine C."/>
            <person name="Stajich J.E."/>
            <person name="Selbmann L."/>
        </authorList>
    </citation>
    <scope>NUCLEOTIDE SEQUENCE [LARGE SCALE GENOMIC DNA]</scope>
    <source>
        <strain evidence="8 9">CCFEE 5910</strain>
    </source>
</reference>
<evidence type="ECO:0000256" key="5">
    <source>
        <dbReference type="ARBA" id="ARBA00023136"/>
    </source>
</evidence>
<feature type="compositionally biased region" description="Polar residues" evidence="7">
    <location>
        <begin position="56"/>
        <end position="69"/>
    </location>
</feature>
<accession>A0AAN7T475</accession>
<feature type="compositionally biased region" description="Low complexity" evidence="7">
    <location>
        <begin position="120"/>
        <end position="130"/>
    </location>
</feature>
<sequence>MFSEYASRFLAQSQSRIGFATNDDRSPGHHRNQNPAAWRSGTASRLGANRGGNPYNPASSQISNFPFASRFNPQQAPLFHSAVDEFREENDEEEHEREIADFYALQKSRRQLGGSDLKESGASSTSSTGEVEQSAEKHGGYGRAGGIRSSWRGGRAGERSRGPHMEDLTESAELDQSMRSDPAQLSEIRLEDTMRSEADDEPPEDLVDDPPSVQQLRQPYPESEEADEGDRRHLLRERAEVTEIDATIAVTRSPADPVRHDVFFGHIYLLALAGMFATWFVIFLHTEAPSKNKPLGDTIYTTLHGSFHLLGVYTIVSVFVGLFWLAALRSYVRQLVFGTLIVVPIILFSFSLYPFISSFHGRWRGHSAQDNAMRWSSLLPFIMASLWVVAVIRGRLAMQKAVSIVEFATKILAANPALLLVGFTTLGAIIGFTWIWLSMFTRVFLGGHRVTSMVIRFAIDTTTWWIGIYFILVYLWTISIIFGLQRTITSATVSQWYFHRLAVPQPTSQTIVKAAVMHSITTLFGTVSLFTGLSLLVRLPLLVLPRRLTMLLSVAMYSFIPSPVATLINPLSLTYAAIHSQPLAVSSRGLSQLHFLAPNDATTSLHPNTFNQRNNRDGWSADAAPLLPYRLSKLLLHATRFIMCLALGFGGWVSTARTLKLAGTDGVRGSLYAYVVGLIAGAIGWAVLGAMEGVLACIVDAVIVCWSSEVGSSGNGEVRYCREAGYLFGRDEDDRPVSLA</sequence>
<evidence type="ECO:0000313" key="8">
    <source>
        <dbReference type="EMBL" id="KAK5088158.1"/>
    </source>
</evidence>
<evidence type="ECO:0000256" key="4">
    <source>
        <dbReference type="ARBA" id="ARBA00022989"/>
    </source>
</evidence>
<dbReference type="PANTHER" id="PTHR12385:SF88">
    <property type="entry name" value="CHOLINE TRANSPORTER-LIKE PROTEIN CTL1"/>
    <property type="match status" value="1"/>
</dbReference>
<evidence type="ECO:0000256" key="2">
    <source>
        <dbReference type="ARBA" id="ARBA00007168"/>
    </source>
</evidence>
<feature type="region of interest" description="Disordered" evidence="7">
    <location>
        <begin position="83"/>
        <end position="102"/>
    </location>
</feature>
<evidence type="ECO:0000256" key="6">
    <source>
        <dbReference type="RuleBase" id="RU368066"/>
    </source>
</evidence>
<feature type="region of interest" description="Disordered" evidence="7">
    <location>
        <begin position="112"/>
        <end position="232"/>
    </location>
</feature>